<dbReference type="Pfam" id="PF12708">
    <property type="entry name" value="Pect-lyase_RHGA_epim"/>
    <property type="match status" value="1"/>
</dbReference>
<dbReference type="Gene3D" id="2.40.300.10">
    <property type="entry name" value="Head decoration protein D"/>
    <property type="match status" value="1"/>
</dbReference>
<dbReference type="InterPro" id="IPR011050">
    <property type="entry name" value="Pectin_lyase_fold/virulence"/>
</dbReference>
<dbReference type="AlphaFoldDB" id="A0A380HME0"/>
<dbReference type="Pfam" id="PF11962">
    <property type="entry name" value="Peptidase_G2"/>
    <property type="match status" value="1"/>
</dbReference>
<dbReference type="Gene3D" id="2.160.10.20">
    <property type="entry name" value="Insect antifreeze protein"/>
    <property type="match status" value="1"/>
</dbReference>
<dbReference type="EMBL" id="UHED01000001">
    <property type="protein sequence ID" value="SUM82686.1"/>
    <property type="molecule type" value="Genomic_DNA"/>
</dbReference>
<dbReference type="Proteomes" id="UP000254707">
    <property type="component" value="Unassembled WGS sequence"/>
</dbReference>
<dbReference type="Gene3D" id="2.160.20.10">
    <property type="entry name" value="Single-stranded right-handed beta-helix, Pectin lyase-like"/>
    <property type="match status" value="1"/>
</dbReference>
<evidence type="ECO:0000259" key="1">
    <source>
        <dbReference type="Pfam" id="PF11962"/>
    </source>
</evidence>
<dbReference type="InterPro" id="IPR012334">
    <property type="entry name" value="Pectin_lyas_fold"/>
</dbReference>
<dbReference type="InterPro" id="IPR021865">
    <property type="entry name" value="Peptidase_G2"/>
</dbReference>
<evidence type="ECO:0000313" key="3">
    <source>
        <dbReference type="EMBL" id="SUM82686.1"/>
    </source>
</evidence>
<dbReference type="RefSeq" id="WP_258862978.1">
    <property type="nucleotide sequence ID" value="NZ_UHED01000001.1"/>
</dbReference>
<gene>
    <name evidence="3" type="ORF">NCTC7688_01240</name>
</gene>
<dbReference type="SUPFAM" id="SSF51126">
    <property type="entry name" value="Pectin lyase-like"/>
    <property type="match status" value="1"/>
</dbReference>
<feature type="domain" description="Peptidase G2 IMC autoproteolytic cleavage" evidence="1">
    <location>
        <begin position="649"/>
        <end position="878"/>
    </location>
</feature>
<reference evidence="3 4" key="1">
    <citation type="submission" date="2018-06" db="EMBL/GenBank/DDBJ databases">
        <authorList>
            <consortium name="Pathogen Informatics"/>
            <person name="Doyle S."/>
        </authorList>
    </citation>
    <scope>NUCLEOTIDE SEQUENCE [LARGE SCALE GENOMIC DNA]</scope>
    <source>
        <strain evidence="3 4">NCTC7688</strain>
    </source>
</reference>
<proteinExistence type="predicted"/>
<evidence type="ECO:0000313" key="4">
    <source>
        <dbReference type="Proteomes" id="UP000254707"/>
    </source>
</evidence>
<feature type="domain" description="Rhamnogalacturonase A/B/Epimerase-like pectate lyase" evidence="2">
    <location>
        <begin position="130"/>
        <end position="362"/>
    </location>
</feature>
<dbReference type="Gene3D" id="4.10.80.40">
    <property type="entry name" value="succinate dehydrogenase protein domain"/>
    <property type="match status" value="1"/>
</dbReference>
<name>A0A380HME0_STASA</name>
<dbReference type="InterPro" id="IPR024535">
    <property type="entry name" value="RHGA/B-epi-like_pectate_lyase"/>
</dbReference>
<sequence length="878" mass="96834">MKLKLNLPIELGQKFRNMAMNNFKDLQYYYSEVLDIIKKHQTKDEHAHNAKQIDYKLSNIHDELTYQDGRIEGLVIGHNGDGVEEVKDSRTSLDGQNHNVLSKRLKYDFDTMNVKIDDNYKKLNDKIERIINVNDYGADPTGEEDSTEAFKQAFGNGGHHVHMTEGTYIVSGLKLPSNTILSGEGRKQTLIKLNENAPHDVTVIGNKDLDGTAHDIQLRDFKVDGNKFRQGGTISEKNGGGSRSSNIRFAGVTHGYIDNIESVDAILHSFDITYASEEYFNEGDGVRVNEELESKYIRINNCEAWGYGDDGITTHHSRYLVISDNYCHHPKPLHGNCNGIEIDDGTRFSMVYGNVTEQNYQGVEVKAHGKTSAPDGILVDNHLSIEENRSYQIRHLEHHRPKENDPISKTAHGVILSNLIALYPYQNGVNKGNVTSKALVINAYDNVIVSNFTAIGDGRFTPNTPAIAVQFSARNVKLDNINISGFKNASSDIKIYGRNNSKDHISLSNINIADSSVNYGIVGGGGLHQTSIHNINLQGSGKGIGLLLYNNSTSLVGAKITGYEYPAKIYKQLFDHAPTMLQGGLSAATTGGSATNRRSIILAGSGKSYAYGKNTAVIASNGGSTADGIRTGVFTSTKSATDKDAIGQTIVNSYGVKANGNHRFQMGYGRDNTPSTENITIDMSAISGNIWTKGTVRTGQDFGDYAEYFESQSGEKIPNGYLVTLDGRYIRKANINDKPIGVISGTAGVVLGDQLFYHKDKFLKDEFGVTLTETRVKEWYNENGELCKSETELPIPNTEWESSDEKYLARSERPEWNVVGLVGQVYTRIDSTVSENDYIKPNKGIGTKDNNNGFYRVLEITTPYNSEKGYGVAVVLIK</sequence>
<protein>
    <submittedName>
        <fullName evidence="3">Major teichoic acid biosynthesis protein C</fullName>
    </submittedName>
</protein>
<organism evidence="3 4">
    <name type="scientific">Staphylococcus saprophyticus</name>
    <dbReference type="NCBI Taxonomy" id="29385"/>
    <lineage>
        <taxon>Bacteria</taxon>
        <taxon>Bacillati</taxon>
        <taxon>Bacillota</taxon>
        <taxon>Bacilli</taxon>
        <taxon>Bacillales</taxon>
        <taxon>Staphylococcaceae</taxon>
        <taxon>Staphylococcus</taxon>
    </lineage>
</organism>
<accession>A0A380HME0</accession>
<evidence type="ECO:0000259" key="2">
    <source>
        <dbReference type="Pfam" id="PF12708"/>
    </source>
</evidence>